<reference evidence="1" key="1">
    <citation type="submission" date="2022-06" db="EMBL/GenBank/DDBJ databases">
        <title>Phylogenomic reconstructions and comparative analyses of Kickxellomycotina fungi.</title>
        <authorList>
            <person name="Reynolds N.K."/>
            <person name="Stajich J.E."/>
            <person name="Barry K."/>
            <person name="Grigoriev I.V."/>
            <person name="Crous P."/>
            <person name="Smith M.E."/>
        </authorList>
    </citation>
    <scope>NUCLEOTIDE SEQUENCE</scope>
    <source>
        <strain evidence="1">RSA 2271</strain>
    </source>
</reference>
<proteinExistence type="predicted"/>
<keyword evidence="2" id="KW-1185">Reference proteome</keyword>
<gene>
    <name evidence="1" type="ORF">EV182_007435</name>
</gene>
<sequence length="132" mass="15535">MSQVILPFELKLMILQKLVVTDDLTTLREVMQLGGAWREAALVVYWRHVILCESRNGVNPFKQQLFDEFEKDGWKYVREIVLVGCPYLPVPWQKMAFLAERKLPMLRSLTLYSCIEYDKSVELKKFLRLNAP</sequence>
<protein>
    <submittedName>
        <fullName evidence="1">Uncharacterized protein</fullName>
    </submittedName>
</protein>
<name>A0ACC1HK46_9FUNG</name>
<comment type="caution">
    <text evidence="1">The sequence shown here is derived from an EMBL/GenBank/DDBJ whole genome shotgun (WGS) entry which is preliminary data.</text>
</comment>
<organism evidence="1 2">
    <name type="scientific">Spiromyces aspiralis</name>
    <dbReference type="NCBI Taxonomy" id="68401"/>
    <lineage>
        <taxon>Eukaryota</taxon>
        <taxon>Fungi</taxon>
        <taxon>Fungi incertae sedis</taxon>
        <taxon>Zoopagomycota</taxon>
        <taxon>Kickxellomycotina</taxon>
        <taxon>Kickxellomycetes</taxon>
        <taxon>Kickxellales</taxon>
        <taxon>Kickxellaceae</taxon>
        <taxon>Spiromyces</taxon>
    </lineage>
</organism>
<evidence type="ECO:0000313" key="1">
    <source>
        <dbReference type="EMBL" id="KAJ1676822.1"/>
    </source>
</evidence>
<evidence type="ECO:0000313" key="2">
    <source>
        <dbReference type="Proteomes" id="UP001145114"/>
    </source>
</evidence>
<accession>A0ACC1HK46</accession>
<feature type="non-terminal residue" evidence="1">
    <location>
        <position position="132"/>
    </location>
</feature>
<dbReference type="EMBL" id="JAMZIH010003436">
    <property type="protein sequence ID" value="KAJ1676822.1"/>
    <property type="molecule type" value="Genomic_DNA"/>
</dbReference>
<dbReference type="Proteomes" id="UP001145114">
    <property type="component" value="Unassembled WGS sequence"/>
</dbReference>